<sequence length="624" mass="68587">MANSYDNPNHQINWVKLEMCLKRKAGRTRNRKKENQQNPSTLPHPQSQLTSTSRKEKEAGGQTWRKSLRHLDSESRDIQQVDVARYMAGMGAGGPGGWQASQPPAHLTLLAAASLFLLLLLLSGLLVLSVLSVGWSSQFWRPHDAAHLSPCPTQVTTEQSDPHCEAPGHLLQDYLKEEFESQHFPGDTPLTVFGFSTGTAPETLKSLHGEDYMDPDYMEHTSSATELPLLQGYMSLHNLCSLLPTFPDWVNNTAAVALYSRLQLPGSTLYPPLFNKALKTENNTKGKREGYKSTNTLPDLSNGALRAGSESNEMALKEERCLPKEGTREFYVFTGYRNQSNCRPLEPLEAPAVELGSAAELEFAQIIIIVVVVTVMVVVIVCLLNHYKVSTRSFINRPSQSRRQEDGLQSVPRGRGLQTPVGPGQGGGSFSPLVVGKEDKESHPSFVSAETWVPRIQCILLVPMKFPPPIPLCTITIVLTLLIPYQCCDLGEGIALTSLPHQRRDGAKVAKDLATLCKTLLVLTQTCKGPMTYCERPPVTSWTHEAPEPCHGVCQSSQRLHETTPTPRPHPGQQKTCNLTLNPAGTCQTSINSAALFGTLPSTHLHLEGLVTSQKIPTSIYTNK</sequence>
<name>A0A8J6DE74_GALPY</name>
<dbReference type="Proteomes" id="UP000700334">
    <property type="component" value="Unassembled WGS sequence"/>
</dbReference>
<feature type="region of interest" description="Disordered" evidence="8">
    <location>
        <begin position="24"/>
        <end position="75"/>
    </location>
</feature>
<evidence type="ECO:0000256" key="4">
    <source>
        <dbReference type="ARBA" id="ARBA00022700"/>
    </source>
</evidence>
<feature type="compositionally biased region" description="Polar residues" evidence="8">
    <location>
        <begin position="36"/>
        <end position="52"/>
    </location>
</feature>
<feature type="transmembrane region" description="Helical" evidence="9">
    <location>
        <begin position="363"/>
        <end position="384"/>
    </location>
</feature>
<comment type="similarity">
    <text evidence="2">Belongs to the PMEPA1 family.</text>
</comment>
<comment type="subcellular location">
    <subcellularLocation>
        <location evidence="1">Early endosome membrane</location>
        <topology evidence="1">Single-pass membrane protein</topology>
    </subcellularLocation>
</comment>
<dbReference type="GO" id="GO:0070412">
    <property type="term" value="F:R-SMAD binding"/>
    <property type="evidence" value="ECO:0007669"/>
    <property type="project" value="InterPro"/>
</dbReference>
<dbReference type="InterPro" id="IPR043445">
    <property type="entry name" value="TMEPAI/LRAD4"/>
</dbReference>
<dbReference type="PANTHER" id="PTHR16514:SF4">
    <property type="entry name" value="LOW-DENSITY LIPOPROTEIN RECEPTOR CLASS A DOMAIN-CONTAINING PROTEIN 4"/>
    <property type="match status" value="1"/>
</dbReference>
<gene>
    <name evidence="10" type="ORF">J0S82_000831</name>
</gene>
<evidence type="ECO:0000313" key="10">
    <source>
        <dbReference type="EMBL" id="KAG8505191.1"/>
    </source>
</evidence>
<feature type="region of interest" description="Disordered" evidence="8">
    <location>
        <begin position="284"/>
        <end position="311"/>
    </location>
</feature>
<evidence type="ECO:0000256" key="1">
    <source>
        <dbReference type="ARBA" id="ARBA00004391"/>
    </source>
</evidence>
<evidence type="ECO:0000256" key="9">
    <source>
        <dbReference type="SAM" id="Phobius"/>
    </source>
</evidence>
<keyword evidence="6 9" id="KW-1133">Transmembrane helix</keyword>
<keyword evidence="10" id="KW-0449">Lipoprotein</keyword>
<dbReference type="EMBL" id="JAGFMF010012268">
    <property type="protein sequence ID" value="KAG8505191.1"/>
    <property type="molecule type" value="Genomic_DNA"/>
</dbReference>
<feature type="region of interest" description="Disordered" evidence="8">
    <location>
        <begin position="398"/>
        <end position="427"/>
    </location>
</feature>
<evidence type="ECO:0000256" key="2">
    <source>
        <dbReference type="ARBA" id="ARBA00009908"/>
    </source>
</evidence>
<keyword evidence="7 9" id="KW-0472">Membrane</keyword>
<evidence type="ECO:0000256" key="6">
    <source>
        <dbReference type="ARBA" id="ARBA00022989"/>
    </source>
</evidence>
<dbReference type="PANTHER" id="PTHR16514">
    <property type="entry name" value="LOW DENSITY LIPOPROTEIN RECEPTOR CLASS A DOMAIN-CONTAINING 4A"/>
    <property type="match status" value="1"/>
</dbReference>
<evidence type="ECO:0000256" key="3">
    <source>
        <dbReference type="ARBA" id="ARBA00022692"/>
    </source>
</evidence>
<keyword evidence="11" id="KW-1185">Reference proteome</keyword>
<dbReference type="GO" id="GO:0031901">
    <property type="term" value="C:early endosome membrane"/>
    <property type="evidence" value="ECO:0007669"/>
    <property type="project" value="UniProtKB-SubCell"/>
</dbReference>
<comment type="caution">
    <text evidence="10">The sequence shown here is derived from an EMBL/GenBank/DDBJ whole genome shotgun (WGS) entry which is preliminary data.</text>
</comment>
<dbReference type="OrthoDB" id="9428855at2759"/>
<accession>A0A8J6DE74</accession>
<evidence type="ECO:0000256" key="5">
    <source>
        <dbReference type="ARBA" id="ARBA00022753"/>
    </source>
</evidence>
<proteinExistence type="inferred from homology"/>
<evidence type="ECO:0000313" key="11">
    <source>
        <dbReference type="Proteomes" id="UP000700334"/>
    </source>
</evidence>
<keyword evidence="3 9" id="KW-0812">Transmembrane</keyword>
<organism evidence="10 11">
    <name type="scientific">Galemys pyrenaicus</name>
    <name type="common">Iberian desman</name>
    <name type="synonym">Pyrenean desman</name>
    <dbReference type="NCBI Taxonomy" id="202257"/>
    <lineage>
        <taxon>Eukaryota</taxon>
        <taxon>Metazoa</taxon>
        <taxon>Chordata</taxon>
        <taxon>Craniata</taxon>
        <taxon>Vertebrata</taxon>
        <taxon>Euteleostomi</taxon>
        <taxon>Mammalia</taxon>
        <taxon>Eutheria</taxon>
        <taxon>Laurasiatheria</taxon>
        <taxon>Eulipotyphla</taxon>
        <taxon>Talpidae</taxon>
        <taxon>Galemys</taxon>
    </lineage>
</organism>
<evidence type="ECO:0000256" key="8">
    <source>
        <dbReference type="SAM" id="MobiDB-lite"/>
    </source>
</evidence>
<dbReference type="AlphaFoldDB" id="A0A8J6DE74"/>
<dbReference type="GO" id="GO:0000139">
    <property type="term" value="C:Golgi membrane"/>
    <property type="evidence" value="ECO:0007669"/>
    <property type="project" value="TreeGrafter"/>
</dbReference>
<feature type="transmembrane region" description="Helical" evidence="9">
    <location>
        <begin position="109"/>
        <end position="135"/>
    </location>
</feature>
<keyword evidence="5" id="KW-0967">Endosome</keyword>
<keyword evidence="10" id="KW-0675">Receptor</keyword>
<reference evidence="10" key="1">
    <citation type="journal article" date="2021" name="Evol. Appl.">
        <title>The genome of the Pyrenean desman and the effects of bottlenecks and inbreeding on the genomic landscape of an endangered species.</title>
        <authorList>
            <person name="Escoda L."/>
            <person name="Castresana J."/>
        </authorList>
    </citation>
    <scope>NUCLEOTIDE SEQUENCE</scope>
    <source>
        <strain evidence="10">IBE-C5619</strain>
    </source>
</reference>
<evidence type="ECO:0000256" key="7">
    <source>
        <dbReference type="ARBA" id="ARBA00023136"/>
    </source>
</evidence>
<keyword evidence="4" id="KW-0734">Signal transduction inhibitor</keyword>
<dbReference type="GO" id="GO:0030512">
    <property type="term" value="P:negative regulation of transforming growth factor beta receptor signaling pathway"/>
    <property type="evidence" value="ECO:0007669"/>
    <property type="project" value="InterPro"/>
</dbReference>
<protein>
    <submittedName>
        <fullName evidence="10">Low-density lipoprotein receptor class A domain-containing protein 4</fullName>
    </submittedName>
</protein>